<dbReference type="InterPro" id="IPR045671">
    <property type="entry name" value="NtrY-like_N"/>
</dbReference>
<evidence type="ECO:0000256" key="1">
    <source>
        <dbReference type="ARBA" id="ARBA00000085"/>
    </source>
</evidence>
<evidence type="ECO:0000256" key="11">
    <source>
        <dbReference type="ARBA" id="ARBA00023012"/>
    </source>
</evidence>
<feature type="transmembrane region" description="Helical" evidence="15">
    <location>
        <begin position="69"/>
        <end position="88"/>
    </location>
</feature>
<protein>
    <recommendedName>
        <fullName evidence="13">Nitrogen regulation protein</fullName>
        <ecNumber evidence="13">2.7.13.3</ecNumber>
    </recommendedName>
</protein>
<dbReference type="InterPro" id="IPR003661">
    <property type="entry name" value="HisK_dim/P_dom"/>
</dbReference>
<dbReference type="SMART" id="SM00388">
    <property type="entry name" value="HisKA"/>
    <property type="match status" value="1"/>
</dbReference>
<dbReference type="InterPro" id="IPR003660">
    <property type="entry name" value="HAMP_dom"/>
</dbReference>
<dbReference type="PROSITE" id="PS50109">
    <property type="entry name" value="HIS_KIN"/>
    <property type="match status" value="1"/>
</dbReference>
<dbReference type="InterPro" id="IPR003594">
    <property type="entry name" value="HATPase_dom"/>
</dbReference>
<evidence type="ECO:0000256" key="10">
    <source>
        <dbReference type="ARBA" id="ARBA00022989"/>
    </source>
</evidence>
<keyword evidence="20" id="KW-1185">Reference proteome</keyword>
<dbReference type="InterPro" id="IPR036097">
    <property type="entry name" value="HisK_dim/P_sf"/>
</dbReference>
<evidence type="ECO:0000256" key="13">
    <source>
        <dbReference type="PIRNR" id="PIRNR037532"/>
    </source>
</evidence>
<dbReference type="RefSeq" id="WP_210680158.1">
    <property type="nucleotide sequence ID" value="NZ_JAGMWN010000001.1"/>
</dbReference>
<evidence type="ECO:0000313" key="19">
    <source>
        <dbReference type="EMBL" id="MBP5855575.1"/>
    </source>
</evidence>
<comment type="caution">
    <text evidence="19">The sequence shown here is derived from an EMBL/GenBank/DDBJ whole genome shotgun (WGS) entry which is preliminary data.</text>
</comment>
<evidence type="ECO:0000256" key="3">
    <source>
        <dbReference type="ARBA" id="ARBA00022475"/>
    </source>
</evidence>
<gene>
    <name evidence="19" type="ORF">KAJ83_01030</name>
</gene>
<keyword evidence="4" id="KW-0597">Phosphoprotein</keyword>
<dbReference type="GO" id="GO:0005886">
    <property type="term" value="C:plasma membrane"/>
    <property type="evidence" value="ECO:0007669"/>
    <property type="project" value="UniProtKB-SubCell"/>
</dbReference>
<reference evidence="19" key="1">
    <citation type="submission" date="2021-04" db="EMBL/GenBank/DDBJ databases">
        <authorList>
            <person name="Zhang D.-C."/>
        </authorList>
    </citation>
    <scope>NUCLEOTIDE SEQUENCE</scope>
    <source>
        <strain evidence="19">CGMCC 1.15697</strain>
    </source>
</reference>
<dbReference type="PRINTS" id="PR00344">
    <property type="entry name" value="BCTRLSENSOR"/>
</dbReference>
<feature type="domain" description="Histidine kinase" evidence="16">
    <location>
        <begin position="538"/>
        <end position="775"/>
    </location>
</feature>
<dbReference type="SMART" id="SM00304">
    <property type="entry name" value="HAMP"/>
    <property type="match status" value="1"/>
</dbReference>
<dbReference type="Pfam" id="PF02518">
    <property type="entry name" value="HATPase_c"/>
    <property type="match status" value="1"/>
</dbReference>
<dbReference type="InterPro" id="IPR036890">
    <property type="entry name" value="HATPase_C_sf"/>
</dbReference>
<dbReference type="SUPFAM" id="SSF55785">
    <property type="entry name" value="PYP-like sensor domain (PAS domain)"/>
    <property type="match status" value="1"/>
</dbReference>
<evidence type="ECO:0000259" key="17">
    <source>
        <dbReference type="PROSITE" id="PS50112"/>
    </source>
</evidence>
<dbReference type="Pfam" id="PF19312">
    <property type="entry name" value="NtrY_N"/>
    <property type="match status" value="1"/>
</dbReference>
<dbReference type="GO" id="GO:0006355">
    <property type="term" value="P:regulation of DNA-templated transcription"/>
    <property type="evidence" value="ECO:0007669"/>
    <property type="project" value="InterPro"/>
</dbReference>
<dbReference type="SUPFAM" id="SSF47384">
    <property type="entry name" value="Homodimeric domain of signal transducing histidine kinase"/>
    <property type="match status" value="1"/>
</dbReference>
<dbReference type="PANTHER" id="PTHR43065:SF10">
    <property type="entry name" value="PEROXIDE STRESS-ACTIVATED HISTIDINE KINASE MAK3"/>
    <property type="match status" value="1"/>
</dbReference>
<dbReference type="Pfam" id="PF00989">
    <property type="entry name" value="PAS"/>
    <property type="match status" value="1"/>
</dbReference>
<evidence type="ECO:0000259" key="16">
    <source>
        <dbReference type="PROSITE" id="PS50109"/>
    </source>
</evidence>
<comment type="subcellular location">
    <subcellularLocation>
        <location evidence="2 13">Cell membrane</location>
        <topology evidence="2 13">Multi-pass membrane protein</topology>
    </subcellularLocation>
</comment>
<keyword evidence="9 13" id="KW-0067">ATP-binding</keyword>
<keyword evidence="6 13" id="KW-0812">Transmembrane</keyword>
<keyword evidence="10 15" id="KW-1133">Transmembrane helix</keyword>
<dbReference type="PROSITE" id="PS50112">
    <property type="entry name" value="PAS"/>
    <property type="match status" value="1"/>
</dbReference>
<evidence type="ECO:0000256" key="4">
    <source>
        <dbReference type="ARBA" id="ARBA00022553"/>
    </source>
</evidence>
<dbReference type="EC" id="2.7.13.3" evidence="13"/>
<keyword evidence="7 13" id="KW-0547">Nucleotide-binding</keyword>
<keyword evidence="8 13" id="KW-0418">Kinase</keyword>
<keyword evidence="3 13" id="KW-1003">Cell membrane</keyword>
<keyword evidence="13" id="KW-0535">Nitrogen fixation</keyword>
<dbReference type="Pfam" id="PF00672">
    <property type="entry name" value="HAMP"/>
    <property type="match status" value="1"/>
</dbReference>
<feature type="domain" description="PAS" evidence="17">
    <location>
        <begin position="403"/>
        <end position="462"/>
    </location>
</feature>
<feature type="domain" description="HAMP" evidence="18">
    <location>
        <begin position="335"/>
        <end position="391"/>
    </location>
</feature>
<keyword evidence="12 13" id="KW-0472">Membrane</keyword>
<evidence type="ECO:0000256" key="5">
    <source>
        <dbReference type="ARBA" id="ARBA00022679"/>
    </source>
</evidence>
<evidence type="ECO:0000256" key="6">
    <source>
        <dbReference type="ARBA" id="ARBA00022692"/>
    </source>
</evidence>
<dbReference type="InterPro" id="IPR000014">
    <property type="entry name" value="PAS"/>
</dbReference>
<feature type="region of interest" description="Disordered" evidence="14">
    <location>
        <begin position="777"/>
        <end position="811"/>
    </location>
</feature>
<name>A0A8J7RW12_9PROT</name>
<keyword evidence="5 13" id="KW-0808">Transferase</keyword>
<organism evidence="19 20">
    <name type="scientific">Marivibrio halodurans</name>
    <dbReference type="NCBI Taxonomy" id="2039722"/>
    <lineage>
        <taxon>Bacteria</taxon>
        <taxon>Pseudomonadati</taxon>
        <taxon>Pseudomonadota</taxon>
        <taxon>Alphaproteobacteria</taxon>
        <taxon>Rhodospirillales</taxon>
        <taxon>Rhodospirillaceae</taxon>
        <taxon>Marivibrio</taxon>
    </lineage>
</organism>
<dbReference type="SMART" id="SM00387">
    <property type="entry name" value="HATPase_c"/>
    <property type="match status" value="1"/>
</dbReference>
<keyword evidence="11 13" id="KW-0902">Two-component regulatory system</keyword>
<dbReference type="PROSITE" id="PS50885">
    <property type="entry name" value="HAMP"/>
    <property type="match status" value="1"/>
</dbReference>
<proteinExistence type="predicted"/>
<dbReference type="Gene3D" id="3.30.450.20">
    <property type="entry name" value="PAS domain"/>
    <property type="match status" value="1"/>
</dbReference>
<dbReference type="PIRSF" id="PIRSF037532">
    <property type="entry name" value="STHK_NtrY"/>
    <property type="match status" value="1"/>
</dbReference>
<dbReference type="InterPro" id="IPR017232">
    <property type="entry name" value="NtrY"/>
</dbReference>
<dbReference type="Gene3D" id="6.10.340.10">
    <property type="match status" value="1"/>
</dbReference>
<dbReference type="Pfam" id="PF00512">
    <property type="entry name" value="HisKA"/>
    <property type="match status" value="1"/>
</dbReference>
<feature type="transmembrane region" description="Helical" evidence="15">
    <location>
        <begin position="108"/>
        <end position="135"/>
    </location>
</feature>
<evidence type="ECO:0000256" key="8">
    <source>
        <dbReference type="ARBA" id="ARBA00022777"/>
    </source>
</evidence>
<dbReference type="CDD" id="cd06225">
    <property type="entry name" value="HAMP"/>
    <property type="match status" value="1"/>
</dbReference>
<dbReference type="Proteomes" id="UP000672602">
    <property type="component" value="Unassembled WGS sequence"/>
</dbReference>
<dbReference type="GO" id="GO:0000155">
    <property type="term" value="F:phosphorelay sensor kinase activity"/>
    <property type="evidence" value="ECO:0007669"/>
    <property type="project" value="InterPro"/>
</dbReference>
<dbReference type="Gene3D" id="3.30.565.10">
    <property type="entry name" value="Histidine kinase-like ATPase, C-terminal domain"/>
    <property type="match status" value="1"/>
</dbReference>
<dbReference type="SUPFAM" id="SSF55874">
    <property type="entry name" value="ATPase domain of HSP90 chaperone/DNA topoisomerase II/histidine kinase"/>
    <property type="match status" value="1"/>
</dbReference>
<dbReference type="InterPro" id="IPR013767">
    <property type="entry name" value="PAS_fold"/>
</dbReference>
<evidence type="ECO:0000259" key="18">
    <source>
        <dbReference type="PROSITE" id="PS50885"/>
    </source>
</evidence>
<dbReference type="GO" id="GO:0005524">
    <property type="term" value="F:ATP binding"/>
    <property type="evidence" value="ECO:0007669"/>
    <property type="project" value="UniProtKB-UniRule"/>
</dbReference>
<dbReference type="CDD" id="cd00082">
    <property type="entry name" value="HisKA"/>
    <property type="match status" value="1"/>
</dbReference>
<sequence>MSAVTDNRTKDGGEGARNGPLVRRLVRWFARPRVARWMAFLLLGLSLAAGAGTYAAFTGVAPLGDDPDVMVALINLDLVLLLLLGVVVTRRVVGVWAVRRRGSAGSKLYVKLVMMFGLLSVAPAIVVAIFSWLFFDLGLESWFSDRVRTAVSESREVAQAYLDEHQKNIRTDALRIARDLNNDARFLQPNPTLLNRMLEIQLRLRDLSEAIVFEGSTRRILARAGLTVVLEFEPIKESAVNEAAQGEVVILTSDAEDRVRAIIKLDNYVDLYLYIGRLVDPKVLQRIEQTKGAVQQFERLEGQRSDIKVSFALAFVVVSLLLLLTAVWIGLNLAGQLSQPISTLIGATEKVRAGDLEARVPEPESGARDDELGLLSRAFNRMTAQLHSQRGELLEANKQIDERRRFTEAVLAGVSAGVIGLDGEGRIDLPNRSASDLLGLELDEHRGEPLADMVPEMADLLHAARARRAGRFVEAQIRINRDGYARTLLVRVGAEREDEEAAKPGSGGAIQGFVVTFDDVSLLLAAQRKAAWADVARRIAHEIKNPLTPIQLSAERLKRKYLKEIESDPETFANCTDTIVRHVGDIGRMVDEFSSFARMPAPTMNRHDVCDILRQAVFLQRNANQDIEYGAELPGEPVEIRCDARQLSQVVTNLLQNAYDAIEGREESDAPPGRIMVRLSVSGAESLEGHDDADKMNGGTRDGWVLVEVEDNGRGLPAEDRERLTEPYVTTRAKGTGLGLAIVKKIMEDHGGTIDLSDAPSGRGALVRLALPFGGPTVAATPDMPMPDGETPDGGMRDGSEMRQAGSADGA</sequence>
<evidence type="ECO:0000256" key="9">
    <source>
        <dbReference type="ARBA" id="ARBA00022840"/>
    </source>
</evidence>
<feature type="transmembrane region" description="Helical" evidence="15">
    <location>
        <begin position="34"/>
        <end position="57"/>
    </location>
</feature>
<dbReference type="GO" id="GO:0009399">
    <property type="term" value="P:nitrogen fixation"/>
    <property type="evidence" value="ECO:0007669"/>
    <property type="project" value="UniProtKB-UniRule"/>
</dbReference>
<dbReference type="InterPro" id="IPR004358">
    <property type="entry name" value="Sig_transdc_His_kin-like_C"/>
</dbReference>
<evidence type="ECO:0000256" key="7">
    <source>
        <dbReference type="ARBA" id="ARBA00022741"/>
    </source>
</evidence>
<evidence type="ECO:0000256" key="14">
    <source>
        <dbReference type="SAM" id="MobiDB-lite"/>
    </source>
</evidence>
<evidence type="ECO:0000256" key="2">
    <source>
        <dbReference type="ARBA" id="ARBA00004651"/>
    </source>
</evidence>
<dbReference type="SUPFAM" id="SSF158472">
    <property type="entry name" value="HAMP domain-like"/>
    <property type="match status" value="1"/>
</dbReference>
<dbReference type="EMBL" id="JAGMWN010000001">
    <property type="protein sequence ID" value="MBP5855575.1"/>
    <property type="molecule type" value="Genomic_DNA"/>
</dbReference>
<dbReference type="Gene3D" id="1.10.287.130">
    <property type="match status" value="1"/>
</dbReference>
<evidence type="ECO:0000313" key="20">
    <source>
        <dbReference type="Proteomes" id="UP000672602"/>
    </source>
</evidence>
<evidence type="ECO:0000256" key="12">
    <source>
        <dbReference type="ARBA" id="ARBA00023136"/>
    </source>
</evidence>
<dbReference type="PANTHER" id="PTHR43065">
    <property type="entry name" value="SENSOR HISTIDINE KINASE"/>
    <property type="match status" value="1"/>
</dbReference>
<dbReference type="InterPro" id="IPR035965">
    <property type="entry name" value="PAS-like_dom_sf"/>
</dbReference>
<dbReference type="InterPro" id="IPR005467">
    <property type="entry name" value="His_kinase_dom"/>
</dbReference>
<evidence type="ECO:0000256" key="15">
    <source>
        <dbReference type="SAM" id="Phobius"/>
    </source>
</evidence>
<dbReference type="AlphaFoldDB" id="A0A8J7RW12"/>
<comment type="catalytic activity">
    <reaction evidence="1 13">
        <text>ATP + protein L-histidine = ADP + protein N-phospho-L-histidine.</text>
        <dbReference type="EC" id="2.7.13.3"/>
    </reaction>
</comment>
<accession>A0A8J7RW12</accession>